<proteinExistence type="predicted"/>
<comment type="caution">
    <text evidence="5">The sequence shown here is derived from an EMBL/GenBank/DDBJ whole genome shotgun (WGS) entry which is preliminary data.</text>
</comment>
<dbReference type="AlphaFoldDB" id="A0A5B0T8E9"/>
<dbReference type="SUPFAM" id="SSF46785">
    <property type="entry name" value="Winged helix' DNA-binding domain"/>
    <property type="match status" value="1"/>
</dbReference>
<evidence type="ECO:0000313" key="6">
    <source>
        <dbReference type="Proteomes" id="UP000323297"/>
    </source>
</evidence>
<dbReference type="PROSITE" id="PS51118">
    <property type="entry name" value="HTH_HXLR"/>
    <property type="match status" value="1"/>
</dbReference>
<dbReference type="Proteomes" id="UP000323297">
    <property type="component" value="Unassembled WGS sequence"/>
</dbReference>
<dbReference type="RefSeq" id="WP_149607180.1">
    <property type="nucleotide sequence ID" value="NZ_CP091809.1"/>
</dbReference>
<keyword evidence="3" id="KW-0804">Transcription</keyword>
<evidence type="ECO:0000259" key="4">
    <source>
        <dbReference type="PROSITE" id="PS51118"/>
    </source>
</evidence>
<name>A0A5B0T8E9_9ENTR</name>
<dbReference type="InterPro" id="IPR036390">
    <property type="entry name" value="WH_DNA-bd_sf"/>
</dbReference>
<evidence type="ECO:0000256" key="2">
    <source>
        <dbReference type="ARBA" id="ARBA00023125"/>
    </source>
</evidence>
<dbReference type="PANTHER" id="PTHR33204">
    <property type="entry name" value="TRANSCRIPTIONAL REGULATOR, MARR FAMILY"/>
    <property type="match status" value="1"/>
</dbReference>
<dbReference type="Pfam" id="PF01638">
    <property type="entry name" value="HxlR"/>
    <property type="match status" value="1"/>
</dbReference>
<evidence type="ECO:0000313" key="5">
    <source>
        <dbReference type="EMBL" id="KAA1146410.1"/>
    </source>
</evidence>
<accession>A0A5B0T8E9</accession>
<dbReference type="Gene3D" id="1.10.10.10">
    <property type="entry name" value="Winged helix-like DNA-binding domain superfamily/Winged helix DNA-binding domain"/>
    <property type="match status" value="1"/>
</dbReference>
<organism evidence="5 6">
    <name type="scientific">Citrobacter portucalensis</name>
    <dbReference type="NCBI Taxonomy" id="1639133"/>
    <lineage>
        <taxon>Bacteria</taxon>
        <taxon>Pseudomonadati</taxon>
        <taxon>Pseudomonadota</taxon>
        <taxon>Gammaproteobacteria</taxon>
        <taxon>Enterobacterales</taxon>
        <taxon>Enterobacteriaceae</taxon>
        <taxon>Citrobacter</taxon>
        <taxon>Citrobacter freundii complex</taxon>
    </lineage>
</organism>
<protein>
    <submittedName>
        <fullName evidence="5">Helix-turn-helix transcriptional regulator</fullName>
    </submittedName>
</protein>
<evidence type="ECO:0000256" key="3">
    <source>
        <dbReference type="ARBA" id="ARBA00023163"/>
    </source>
</evidence>
<dbReference type="PANTHER" id="PTHR33204:SF29">
    <property type="entry name" value="TRANSCRIPTIONAL REGULATOR"/>
    <property type="match status" value="1"/>
</dbReference>
<reference evidence="5 6" key="1">
    <citation type="submission" date="2019-08" db="EMBL/GenBank/DDBJ databases">
        <title>Draft genome sequence of Citrobacter portucalensis strain isolated from green turtle.</title>
        <authorList>
            <person name="Fernandes M.R."/>
            <person name="Sellera F.P."/>
            <person name="Goldeberg D.W."/>
            <person name="Costa D.C."/>
            <person name="Lincopan N."/>
        </authorList>
    </citation>
    <scope>NUCLEOTIDE SEQUENCE [LARGE SCALE GENOMIC DNA]</scope>
    <source>
        <strain evidence="5 6">TV06</strain>
    </source>
</reference>
<gene>
    <name evidence="5" type="ORF">D3H66_01475</name>
</gene>
<feature type="domain" description="HTH hxlR-type" evidence="4">
    <location>
        <begin position="23"/>
        <end position="121"/>
    </location>
</feature>
<dbReference type="EMBL" id="VTZD01000003">
    <property type="protein sequence ID" value="KAA1146410.1"/>
    <property type="molecule type" value="Genomic_DNA"/>
</dbReference>
<dbReference type="InterPro" id="IPR002577">
    <property type="entry name" value="HTH_HxlR"/>
</dbReference>
<sequence>MNDTDELSDKKIPRQHNTRRTGCSVEVTLGVIGGLWKPIILFHLLDGKQRFNQLCKLIDTATRRMITLQLRELEADGIISRTVYAEVPPRVEYELTPLGVTLKPVLLAMRDWGDNFQCERATPK</sequence>
<evidence type="ECO:0000256" key="1">
    <source>
        <dbReference type="ARBA" id="ARBA00023015"/>
    </source>
</evidence>
<keyword evidence="2" id="KW-0238">DNA-binding</keyword>
<dbReference type="InterPro" id="IPR036388">
    <property type="entry name" value="WH-like_DNA-bd_sf"/>
</dbReference>
<keyword evidence="1" id="KW-0805">Transcription regulation</keyword>
<dbReference type="GO" id="GO:0003677">
    <property type="term" value="F:DNA binding"/>
    <property type="evidence" value="ECO:0007669"/>
    <property type="project" value="UniProtKB-KW"/>
</dbReference>